<keyword evidence="9" id="KW-0297">G-protein coupled receptor</keyword>
<feature type="transmembrane region" description="Helical" evidence="16">
    <location>
        <begin position="379"/>
        <end position="404"/>
    </location>
</feature>
<dbReference type="SMART" id="SM00063">
    <property type="entry name" value="FRI"/>
    <property type="match status" value="1"/>
</dbReference>
<evidence type="ECO:0000256" key="5">
    <source>
        <dbReference type="ARBA" id="ARBA00022687"/>
    </source>
</evidence>
<feature type="disulfide bond" evidence="14">
    <location>
        <begin position="124"/>
        <end position="148"/>
    </location>
</feature>
<keyword evidence="10 16" id="KW-0472">Membrane</keyword>
<comment type="subcellular location">
    <subcellularLocation>
        <location evidence="1">Cell membrane</location>
        <topology evidence="1">Multi-pass membrane protein</topology>
    </subcellularLocation>
</comment>
<dbReference type="Proteomes" id="UP001075354">
    <property type="component" value="Chromosome 3"/>
</dbReference>
<evidence type="ECO:0000256" key="12">
    <source>
        <dbReference type="ARBA" id="ARBA00023170"/>
    </source>
</evidence>
<feature type="transmembrane region" description="Helical" evidence="16">
    <location>
        <begin position="282"/>
        <end position="304"/>
    </location>
</feature>
<feature type="chain" id="PRO_5043395335" description="Frizzled-5" evidence="17">
    <location>
        <begin position="20"/>
        <end position="684"/>
    </location>
</feature>
<protein>
    <recommendedName>
        <fullName evidence="22">Frizzled-5</fullName>
    </recommendedName>
</protein>
<dbReference type="InterPro" id="IPR015526">
    <property type="entry name" value="Frizzled/SFRP"/>
</dbReference>
<dbReference type="CDD" id="cd07456">
    <property type="entry name" value="CRD_FZ5_like"/>
    <property type="match status" value="1"/>
</dbReference>
<evidence type="ECO:0000313" key="21">
    <source>
        <dbReference type="Proteomes" id="UP001075354"/>
    </source>
</evidence>
<keyword evidence="11 14" id="KW-1015">Disulfide bond</keyword>
<evidence type="ECO:0000313" key="20">
    <source>
        <dbReference type="EMBL" id="KAJ1529460.1"/>
    </source>
</evidence>
<evidence type="ECO:0000256" key="1">
    <source>
        <dbReference type="ARBA" id="ARBA00004651"/>
    </source>
</evidence>
<dbReference type="InterPro" id="IPR017981">
    <property type="entry name" value="GPCR_2-like_7TM"/>
</dbReference>
<keyword evidence="13" id="KW-0807">Transducer</keyword>
<keyword evidence="21" id="KW-1185">Reference proteome</keyword>
<evidence type="ECO:0000256" key="7">
    <source>
        <dbReference type="ARBA" id="ARBA00022729"/>
    </source>
</evidence>
<dbReference type="PROSITE" id="PS50038">
    <property type="entry name" value="FZ"/>
    <property type="match status" value="1"/>
</dbReference>
<feature type="transmembrane region" description="Helical" evidence="16">
    <location>
        <begin position="316"/>
        <end position="332"/>
    </location>
</feature>
<keyword evidence="7 17" id="KW-0732">Signal</keyword>
<organism evidence="20 21">
    <name type="scientific">Megalurothrips usitatus</name>
    <name type="common">bean blossom thrips</name>
    <dbReference type="NCBI Taxonomy" id="439358"/>
    <lineage>
        <taxon>Eukaryota</taxon>
        <taxon>Metazoa</taxon>
        <taxon>Ecdysozoa</taxon>
        <taxon>Arthropoda</taxon>
        <taxon>Hexapoda</taxon>
        <taxon>Insecta</taxon>
        <taxon>Pterygota</taxon>
        <taxon>Neoptera</taxon>
        <taxon>Paraneoptera</taxon>
        <taxon>Thysanoptera</taxon>
        <taxon>Terebrantia</taxon>
        <taxon>Thripoidea</taxon>
        <taxon>Thripidae</taxon>
        <taxon>Megalurothrips</taxon>
    </lineage>
</organism>
<evidence type="ECO:0000256" key="13">
    <source>
        <dbReference type="ARBA" id="ARBA00023224"/>
    </source>
</evidence>
<accession>A0AAV7XTT0</accession>
<dbReference type="PROSITE" id="PS50261">
    <property type="entry name" value="G_PROTEIN_RECEP_F2_4"/>
    <property type="match status" value="1"/>
</dbReference>
<evidence type="ECO:0000256" key="6">
    <source>
        <dbReference type="ARBA" id="ARBA00022692"/>
    </source>
</evidence>
<dbReference type="GO" id="GO:0060070">
    <property type="term" value="P:canonical Wnt signaling pathway"/>
    <property type="evidence" value="ECO:0007669"/>
    <property type="project" value="TreeGrafter"/>
</dbReference>
<feature type="region of interest" description="Disordered" evidence="15">
    <location>
        <begin position="164"/>
        <end position="230"/>
    </location>
</feature>
<dbReference type="GO" id="GO:0042813">
    <property type="term" value="F:Wnt receptor activity"/>
    <property type="evidence" value="ECO:0007669"/>
    <property type="project" value="TreeGrafter"/>
</dbReference>
<evidence type="ECO:0000256" key="10">
    <source>
        <dbReference type="ARBA" id="ARBA00023136"/>
    </source>
</evidence>
<evidence type="ECO:0000256" key="16">
    <source>
        <dbReference type="SAM" id="Phobius"/>
    </source>
</evidence>
<dbReference type="InterPro" id="IPR020067">
    <property type="entry name" value="Frizzled_dom"/>
</dbReference>
<feature type="transmembrane region" description="Helical" evidence="16">
    <location>
        <begin position="560"/>
        <end position="583"/>
    </location>
</feature>
<dbReference type="FunFam" id="1.10.2000.10:FF:000004">
    <property type="entry name" value="Frizzled class receptor 8a"/>
    <property type="match status" value="1"/>
</dbReference>
<evidence type="ECO:0000256" key="11">
    <source>
        <dbReference type="ARBA" id="ARBA00023157"/>
    </source>
</evidence>
<feature type="transmembrane region" description="Helical" evidence="16">
    <location>
        <begin position="416"/>
        <end position="439"/>
    </location>
</feature>
<dbReference type="GO" id="GO:0005886">
    <property type="term" value="C:plasma membrane"/>
    <property type="evidence" value="ECO:0007669"/>
    <property type="project" value="UniProtKB-SubCell"/>
</dbReference>
<feature type="compositionally biased region" description="Gly residues" evidence="15">
    <location>
        <begin position="174"/>
        <end position="188"/>
    </location>
</feature>
<dbReference type="EMBL" id="JAPTSV010000003">
    <property type="protein sequence ID" value="KAJ1529460.1"/>
    <property type="molecule type" value="Genomic_DNA"/>
</dbReference>
<gene>
    <name evidence="20" type="ORF">ONE63_006237</name>
</gene>
<dbReference type="SMART" id="SM01330">
    <property type="entry name" value="Frizzled"/>
    <property type="match status" value="1"/>
</dbReference>
<evidence type="ECO:0000256" key="9">
    <source>
        <dbReference type="ARBA" id="ARBA00023040"/>
    </source>
</evidence>
<proteinExistence type="inferred from homology"/>
<dbReference type="AlphaFoldDB" id="A0AAV7XTT0"/>
<dbReference type="CDD" id="cd15035">
    <property type="entry name" value="7tmF_FZD5_FZD8-like"/>
    <property type="match status" value="1"/>
</dbReference>
<keyword evidence="8 16" id="KW-1133">Transmembrane helix</keyword>
<dbReference type="PRINTS" id="PR00489">
    <property type="entry name" value="FRIZZLED"/>
</dbReference>
<dbReference type="FunFam" id="1.20.1070.10:FF:000262">
    <property type="entry name" value="Frizzled 2"/>
    <property type="match status" value="1"/>
</dbReference>
<dbReference type="SUPFAM" id="SSF63501">
    <property type="entry name" value="Frizzled cysteine-rich domain"/>
    <property type="match status" value="1"/>
</dbReference>
<sequence>MLLLLRSLALLAALDAVLADKGLGLGGPHPGLSPSGGVGSASAALGRCEEITIPMCRGIGYNLTSMPNELNHDTQDEAGLEVHQFWPLVEIRCSEDLKFFLCSLYAPICIPDYLQPLPACRSVCERARAGCAPLMHQYGFQWPERMNCDKLPEMGDPERLCMEQEGRSAAGAGSESGGMGVPGPGTPAGGPSLFPTAPPKCKPGKNGKGCASYPDRDRGGLGGPGPGDSGRDCACRCRRPLVPLERNSTWYNRNISVAGVENCAFPCRGVFFSQEEKDFAEVWISLWSGLCALSTFMTITTFLIDRQRFKYPERPIVFLSGCYLMVSVGYLIRVGLGHDEVACEGAMIRYSAHAHGPHALGAAHGQGQGPVACTIVFLLVYYFGMASSIWWVVLTLTWFLAAGLKWGNEAIAGYSQYFHLAAWLVPTVKTVAVLVTAGVDGDPVAGICYVGNQNADNLRVFVLAPLLLYLLLGMSFLVGGFVSLFRIRSVIKQQGGVGGRSKAYKLEKLMIRIGIFSVLYAVPATIVIGCHLYESSVFTDWMTPLACQCGATPATPQRPLYSVLMLKYFMALAVGITSGVWIWSGKTLDSWRRLWARLCGRRPPGGMGGMGTSCGGSVLIAKAHHHQSHQHSHPHLLPMPLPPHSAGVGSSLLSAPSVHVNPHGHGAPSVQSSLYLKQQPLSHV</sequence>
<feature type="disulfide bond" evidence="14">
    <location>
        <begin position="93"/>
        <end position="131"/>
    </location>
</feature>
<feature type="disulfide bond" evidence="14">
    <location>
        <begin position="120"/>
        <end position="161"/>
    </location>
</feature>
<feature type="domain" description="FZ" evidence="18">
    <location>
        <begin position="43"/>
        <end position="164"/>
    </location>
</feature>
<evidence type="ECO:0000256" key="3">
    <source>
        <dbReference type="ARBA" id="ARBA00022473"/>
    </source>
</evidence>
<comment type="caution">
    <text evidence="20">The sequence shown here is derived from an EMBL/GenBank/DDBJ whole genome shotgun (WGS) entry which is preliminary data.</text>
</comment>
<dbReference type="Pfam" id="PF01534">
    <property type="entry name" value="Frizzled"/>
    <property type="match status" value="1"/>
</dbReference>
<evidence type="ECO:0008006" key="22">
    <source>
        <dbReference type="Google" id="ProtNLM"/>
    </source>
</evidence>
<dbReference type="InterPro" id="IPR000539">
    <property type="entry name" value="Frizzled/Smoothened_7TM"/>
</dbReference>
<feature type="domain" description="G-protein coupled receptors family 2 profile 2" evidence="19">
    <location>
        <begin position="280"/>
        <end position="590"/>
    </location>
</feature>
<dbReference type="Gene3D" id="1.10.2000.10">
    <property type="entry name" value="Frizzled cysteine-rich domain"/>
    <property type="match status" value="1"/>
</dbReference>
<evidence type="ECO:0000256" key="14">
    <source>
        <dbReference type="PROSITE-ProRule" id="PRU00090"/>
    </source>
</evidence>
<keyword evidence="3" id="KW-0217">Developmental protein</keyword>
<reference evidence="20" key="1">
    <citation type="submission" date="2022-12" db="EMBL/GenBank/DDBJ databases">
        <title>Chromosome-level genome assembly of the bean flower thrips Megalurothrips usitatus.</title>
        <authorList>
            <person name="Ma L."/>
            <person name="Liu Q."/>
            <person name="Li H."/>
            <person name="Cai W."/>
        </authorList>
    </citation>
    <scope>NUCLEOTIDE SEQUENCE</scope>
    <source>
        <strain evidence="20">Cailab_2022a</strain>
    </source>
</reference>
<feature type="signal peptide" evidence="17">
    <location>
        <begin position="1"/>
        <end position="19"/>
    </location>
</feature>
<evidence type="ECO:0000256" key="2">
    <source>
        <dbReference type="ARBA" id="ARBA00008077"/>
    </source>
</evidence>
<dbReference type="Pfam" id="PF01392">
    <property type="entry name" value="Fz"/>
    <property type="match status" value="1"/>
</dbReference>
<keyword evidence="6 16" id="KW-0812">Transmembrane</keyword>
<feature type="transmembrane region" description="Helical" evidence="16">
    <location>
        <begin position="459"/>
        <end position="485"/>
    </location>
</feature>
<dbReference type="GO" id="GO:0035567">
    <property type="term" value="P:non-canonical Wnt signaling pathway"/>
    <property type="evidence" value="ECO:0007669"/>
    <property type="project" value="TreeGrafter"/>
</dbReference>
<dbReference type="GO" id="GO:0004930">
    <property type="term" value="F:G protein-coupled receptor activity"/>
    <property type="evidence" value="ECO:0007669"/>
    <property type="project" value="UniProtKB-KW"/>
</dbReference>
<comment type="similarity">
    <text evidence="2">Belongs to the G-protein coupled receptor Fz/Smo family.</text>
</comment>
<dbReference type="GO" id="GO:0017147">
    <property type="term" value="F:Wnt-protein binding"/>
    <property type="evidence" value="ECO:0007669"/>
    <property type="project" value="TreeGrafter"/>
</dbReference>
<feature type="disulfide bond" evidence="14">
    <location>
        <begin position="48"/>
        <end position="109"/>
    </location>
</feature>
<evidence type="ECO:0000256" key="8">
    <source>
        <dbReference type="ARBA" id="ARBA00022989"/>
    </source>
</evidence>
<dbReference type="InterPro" id="IPR036790">
    <property type="entry name" value="Frizzled_dom_sf"/>
</dbReference>
<name>A0AAV7XTT0_9NEOP</name>
<keyword evidence="12" id="KW-0675">Receptor</keyword>
<feature type="disulfide bond" evidence="14">
    <location>
        <begin position="56"/>
        <end position="102"/>
    </location>
</feature>
<evidence type="ECO:0000256" key="17">
    <source>
        <dbReference type="SAM" id="SignalP"/>
    </source>
</evidence>
<evidence type="ECO:0000259" key="18">
    <source>
        <dbReference type="PROSITE" id="PS50038"/>
    </source>
</evidence>
<keyword evidence="4" id="KW-1003">Cell membrane</keyword>
<dbReference type="Gene3D" id="1.20.1070.10">
    <property type="entry name" value="Rhodopsin 7-helix transmembrane proteins"/>
    <property type="match status" value="1"/>
</dbReference>
<feature type="transmembrane region" description="Helical" evidence="16">
    <location>
        <begin position="509"/>
        <end position="534"/>
    </location>
</feature>
<evidence type="ECO:0000259" key="19">
    <source>
        <dbReference type="PROSITE" id="PS50261"/>
    </source>
</evidence>
<evidence type="ECO:0000256" key="4">
    <source>
        <dbReference type="ARBA" id="ARBA00022475"/>
    </source>
</evidence>
<dbReference type="PANTHER" id="PTHR11309:SF126">
    <property type="entry name" value="FRIZZLED-2"/>
    <property type="match status" value="1"/>
</dbReference>
<evidence type="ECO:0000256" key="15">
    <source>
        <dbReference type="SAM" id="MobiDB-lite"/>
    </source>
</evidence>
<keyword evidence="5" id="KW-0879">Wnt signaling pathway</keyword>
<dbReference type="PANTHER" id="PTHR11309">
    <property type="entry name" value="FRIZZLED"/>
    <property type="match status" value="1"/>
</dbReference>